<dbReference type="KEGG" id="ntr:B0W44_02335"/>
<dbReference type="PANTHER" id="PTHR36842:SF1">
    <property type="entry name" value="PROTEIN TOLB"/>
    <property type="match status" value="1"/>
</dbReference>
<evidence type="ECO:0008006" key="3">
    <source>
        <dbReference type="Google" id="ProtNLM"/>
    </source>
</evidence>
<proteinExistence type="predicted"/>
<dbReference type="PANTHER" id="PTHR36842">
    <property type="entry name" value="PROTEIN TOLB HOMOLOG"/>
    <property type="match status" value="1"/>
</dbReference>
<dbReference type="SUPFAM" id="SSF82171">
    <property type="entry name" value="DPP6 N-terminal domain-like"/>
    <property type="match status" value="1"/>
</dbReference>
<gene>
    <name evidence="1" type="ORF">B0W44_02335</name>
</gene>
<organism evidence="1 2">
    <name type="scientific">Novibacillus thermophilus</name>
    <dbReference type="NCBI Taxonomy" id="1471761"/>
    <lineage>
        <taxon>Bacteria</taxon>
        <taxon>Bacillati</taxon>
        <taxon>Bacillota</taxon>
        <taxon>Bacilli</taxon>
        <taxon>Bacillales</taxon>
        <taxon>Thermoactinomycetaceae</taxon>
        <taxon>Novibacillus</taxon>
    </lineage>
</organism>
<dbReference type="OrthoDB" id="2988937at2"/>
<sequence>MRPVIPLTFMISLVVAGCSLLGIGQHDEWQTENVQFDRIDVYSFEQDRLTFTGTRDGETSVYVYDMKAKTLIRKENSVNWVQSRDQVYYLGEHGKLTLNREGGRERLVLTNPDGMEKEVLHVSQGLSIRLSVSPNGKYIVYWTEDEGETEVHVYDVVRDRHTLLQNMSGTLKNDDVQWSANGGYVMLKQRDVYRVTVAEKVLTLEKAASASWSPVRDQLVVLERDQDGVKLPREADKNYGHRVVTFDLSSGEKFELYPAEGEKLEMPPLVLDEVVWDDSGRLFAFSTGSVNGGEVTYDKVHIMDPQGGFHHVENEQNLRPSTVEDLTFSPDGTFFSYTANGLLKVLYIPTQQSKVYDVYTQLKDDYRYLAYKANEAWILGSHEIKRLGKGLEEKTVYRSSHELLQFFISDSGDHLLVVERVGDHFQLKLEPVLEDAEETEPVS</sequence>
<evidence type="ECO:0000313" key="2">
    <source>
        <dbReference type="Proteomes" id="UP000188603"/>
    </source>
</evidence>
<reference evidence="1 2" key="1">
    <citation type="journal article" date="2015" name="Int. J. Syst. Evol. Microbiol.">
        <title>Novibacillus thermophilus gen. nov., sp. nov., a Gram-staining-negative and moderately thermophilic member of the family Thermoactinomycetaceae.</title>
        <authorList>
            <person name="Yang G."/>
            <person name="Chen J."/>
            <person name="Zhou S."/>
        </authorList>
    </citation>
    <scope>NUCLEOTIDE SEQUENCE [LARGE SCALE GENOMIC DNA]</scope>
    <source>
        <strain evidence="1 2">SG-1</strain>
    </source>
</reference>
<dbReference type="InterPro" id="IPR011042">
    <property type="entry name" value="6-blade_b-propeller_TolB-like"/>
</dbReference>
<dbReference type="Gene3D" id="2.120.10.30">
    <property type="entry name" value="TolB, C-terminal domain"/>
    <property type="match status" value="1"/>
</dbReference>
<dbReference type="PROSITE" id="PS51257">
    <property type="entry name" value="PROKAR_LIPOPROTEIN"/>
    <property type="match status" value="1"/>
</dbReference>
<name>A0A1U9K410_9BACL</name>
<evidence type="ECO:0000313" key="1">
    <source>
        <dbReference type="EMBL" id="AQS54779.1"/>
    </source>
</evidence>
<dbReference type="EMBL" id="CP019699">
    <property type="protein sequence ID" value="AQS54779.1"/>
    <property type="molecule type" value="Genomic_DNA"/>
</dbReference>
<dbReference type="AlphaFoldDB" id="A0A1U9K410"/>
<protein>
    <recommendedName>
        <fullName evidence="3">DUF5050 domain-containing protein</fullName>
    </recommendedName>
</protein>
<accession>A0A1U9K410</accession>
<dbReference type="Proteomes" id="UP000188603">
    <property type="component" value="Chromosome"/>
</dbReference>
<dbReference type="STRING" id="1471761.B0W44_02335"/>
<keyword evidence="2" id="KW-1185">Reference proteome</keyword>